<protein>
    <submittedName>
        <fullName evidence="1">Uncharacterized protein</fullName>
    </submittedName>
</protein>
<accession>A0AAV9FU01</accession>
<dbReference type="EMBL" id="NKYG02000001">
    <property type="protein sequence ID" value="KAK2621079.1"/>
    <property type="molecule type" value="Genomic_DNA"/>
</dbReference>
<proteinExistence type="predicted"/>
<comment type="caution">
    <text evidence="1">The sequence shown here is derived from an EMBL/GenBank/DDBJ whole genome shotgun (WGS) entry which is preliminary data.</text>
</comment>
<reference evidence="1" key="1">
    <citation type="submission" date="2023-10" db="EMBL/GenBank/DDBJ databases">
        <title>Genomic and proteomic analysis of Leptospira interrogans strain CUDO8.</title>
        <authorList>
            <person name="Boonciew P."/>
            <person name="Kurilung A."/>
            <person name="Prapasarakul N."/>
        </authorList>
    </citation>
    <scope>NUCLEOTIDE SEQUENCE</scope>
    <source>
        <strain evidence="1">CUDO8</strain>
    </source>
</reference>
<evidence type="ECO:0000313" key="2">
    <source>
        <dbReference type="EMBL" id="KAK2621093.1"/>
    </source>
</evidence>
<evidence type="ECO:0000313" key="3">
    <source>
        <dbReference type="Proteomes" id="UP000218471"/>
    </source>
</evidence>
<dbReference type="RefSeq" id="WP_000218520.1">
    <property type="nucleotide sequence ID" value="NZ_CP092672.1"/>
</dbReference>
<dbReference type="AlphaFoldDB" id="A0AAV9FU01"/>
<organism evidence="1 3">
    <name type="scientific">Leptospira interrogans</name>
    <dbReference type="NCBI Taxonomy" id="173"/>
    <lineage>
        <taxon>Bacteria</taxon>
        <taxon>Pseudomonadati</taxon>
        <taxon>Spirochaetota</taxon>
        <taxon>Spirochaetia</taxon>
        <taxon>Leptospirales</taxon>
        <taxon>Leptospiraceae</taxon>
        <taxon>Leptospira</taxon>
    </lineage>
</organism>
<gene>
    <name evidence="1" type="ORF">CFV95_016445</name>
    <name evidence="2" type="ORF">CFV95_018990</name>
</gene>
<name>A0AAV9FU01_LEPIR</name>
<dbReference type="Proteomes" id="UP000218471">
    <property type="component" value="Unassembled WGS sequence"/>
</dbReference>
<sequence>MTVSERIGFLRKEILLAKLYDKDGNRRTNTQIIGMLLSRCAIQDVFIQDQKLENEFSAWQNEQIIQENLELEN</sequence>
<evidence type="ECO:0000313" key="1">
    <source>
        <dbReference type="EMBL" id="KAK2621079.1"/>
    </source>
</evidence>
<dbReference type="EMBL" id="NKYG02000001">
    <property type="protein sequence ID" value="KAK2621093.1"/>
    <property type="molecule type" value="Genomic_DNA"/>
</dbReference>